<name>A0A0R3U902_MESCO</name>
<accession>A0A0R3U902</accession>
<evidence type="ECO:0000313" key="1">
    <source>
        <dbReference type="EMBL" id="VDD77387.1"/>
    </source>
</evidence>
<gene>
    <name evidence="1" type="ORF">MCOS_LOCUS3390</name>
</gene>
<protein>
    <submittedName>
        <fullName evidence="1">Uncharacterized protein</fullName>
    </submittedName>
</protein>
<keyword evidence="2" id="KW-1185">Reference proteome</keyword>
<organism evidence="1 2">
    <name type="scientific">Mesocestoides corti</name>
    <name type="common">Flatworm</name>
    <dbReference type="NCBI Taxonomy" id="53468"/>
    <lineage>
        <taxon>Eukaryota</taxon>
        <taxon>Metazoa</taxon>
        <taxon>Spiralia</taxon>
        <taxon>Lophotrochozoa</taxon>
        <taxon>Platyhelminthes</taxon>
        <taxon>Cestoda</taxon>
        <taxon>Eucestoda</taxon>
        <taxon>Cyclophyllidea</taxon>
        <taxon>Mesocestoididae</taxon>
        <taxon>Mesocestoides</taxon>
    </lineage>
</organism>
<dbReference type="EMBL" id="UXSR01000756">
    <property type="protein sequence ID" value="VDD77387.1"/>
    <property type="molecule type" value="Genomic_DNA"/>
</dbReference>
<proteinExistence type="predicted"/>
<sequence>MSAKTSSSSTDVASSRRHAFRDYVVAYKLQPGVLMFEDILGETTDVNINFQVPSRRNCVVTFFKGVTVYKVELLSKSESDDSELSEFTWKPLLKMTDDCVKRLLVLRKRL</sequence>
<dbReference type="Proteomes" id="UP000267029">
    <property type="component" value="Unassembled WGS sequence"/>
</dbReference>
<dbReference type="AlphaFoldDB" id="A0A0R3U902"/>
<reference evidence="1 2" key="1">
    <citation type="submission" date="2018-10" db="EMBL/GenBank/DDBJ databases">
        <authorList>
            <consortium name="Pathogen Informatics"/>
        </authorList>
    </citation>
    <scope>NUCLEOTIDE SEQUENCE [LARGE SCALE GENOMIC DNA]</scope>
</reference>
<evidence type="ECO:0000313" key="2">
    <source>
        <dbReference type="Proteomes" id="UP000267029"/>
    </source>
</evidence>